<dbReference type="GO" id="GO:1902201">
    <property type="term" value="P:negative regulation of bacterial-type flagellum-dependent cell motility"/>
    <property type="evidence" value="ECO:0007669"/>
    <property type="project" value="TreeGrafter"/>
</dbReference>
<dbReference type="CDD" id="cd01949">
    <property type="entry name" value="GGDEF"/>
    <property type="match status" value="1"/>
</dbReference>
<dbReference type="PANTHER" id="PTHR45138">
    <property type="entry name" value="REGULATORY COMPONENTS OF SENSORY TRANSDUCTION SYSTEM"/>
    <property type="match status" value="1"/>
</dbReference>
<evidence type="ECO:0000256" key="3">
    <source>
        <dbReference type="SAM" id="MobiDB-lite"/>
    </source>
</evidence>
<dbReference type="NCBIfam" id="TIGR00254">
    <property type="entry name" value="GGDEF"/>
    <property type="match status" value="1"/>
</dbReference>
<dbReference type="Pfam" id="PF00990">
    <property type="entry name" value="GGDEF"/>
    <property type="match status" value="1"/>
</dbReference>
<dbReference type="EMBL" id="PIQA01000004">
    <property type="protein sequence ID" value="RUO64444.1"/>
    <property type="molecule type" value="Genomic_DNA"/>
</dbReference>
<dbReference type="InterPro" id="IPR029787">
    <property type="entry name" value="Nucleotide_cyclase"/>
</dbReference>
<dbReference type="Proteomes" id="UP000288361">
    <property type="component" value="Unassembled WGS sequence"/>
</dbReference>
<reference evidence="5 6" key="1">
    <citation type="journal article" date="2011" name="Front. Microbiol.">
        <title>Genomic signatures of strain selection and enhancement in Bacillus atrophaeus var. globigii, a historical biowarfare simulant.</title>
        <authorList>
            <person name="Gibbons H.S."/>
            <person name="Broomall S.M."/>
            <person name="McNew L.A."/>
            <person name="Daligault H."/>
            <person name="Chapman C."/>
            <person name="Bruce D."/>
            <person name="Karavis M."/>
            <person name="Krepps M."/>
            <person name="McGregor P.A."/>
            <person name="Hong C."/>
            <person name="Park K.H."/>
            <person name="Akmal A."/>
            <person name="Feldman A."/>
            <person name="Lin J.S."/>
            <person name="Chang W.E."/>
            <person name="Higgs B.W."/>
            <person name="Demirev P."/>
            <person name="Lindquist J."/>
            <person name="Liem A."/>
            <person name="Fochler E."/>
            <person name="Read T.D."/>
            <person name="Tapia R."/>
            <person name="Johnson S."/>
            <person name="Bishop-Lilly K.A."/>
            <person name="Detter C."/>
            <person name="Han C."/>
            <person name="Sozhamannan S."/>
            <person name="Rosenzweig C.N."/>
            <person name="Skowronski E.W."/>
        </authorList>
    </citation>
    <scope>NUCLEOTIDE SEQUENCE [LARGE SCALE GENOMIC DNA]</scope>
    <source>
        <strain evidence="5 6">TPS4-2</strain>
    </source>
</reference>
<dbReference type="SMART" id="SM00267">
    <property type="entry name" value="GGDEF"/>
    <property type="match status" value="1"/>
</dbReference>
<evidence type="ECO:0000256" key="2">
    <source>
        <dbReference type="ARBA" id="ARBA00034247"/>
    </source>
</evidence>
<dbReference type="GO" id="GO:0005886">
    <property type="term" value="C:plasma membrane"/>
    <property type="evidence" value="ECO:0007669"/>
    <property type="project" value="TreeGrafter"/>
</dbReference>
<dbReference type="SUPFAM" id="SSF55073">
    <property type="entry name" value="Nucleotide cyclase"/>
    <property type="match status" value="1"/>
</dbReference>
<sequence length="292" mass="32781">MILVMALALLFSYQLGSAKALTIIDFFDVLGEASTLILAVLGLILMVSTRPQGRVTEHFYSGGLILIFSLSLDLLDEFVHYPDDLRLISWLESLPQPLGLMLIAIGALEWRKEHLQVTRQLATREKVLRDHQWLDPLTTLYTARYFHYLLQREIADVAKSTQPLCIAHLNLTCFSRFNHSYGSVAGDQLLHHVSELISLLLRPCDCVCREHSDRFLVLLPNTDYAQARQLLKGLANAITNELDTPAYLGCQVTLHEVKEANAEQAIDMLHEATENTSADTQQGDTRAARTLA</sequence>
<dbReference type="EC" id="2.7.7.65" evidence="1"/>
<evidence type="ECO:0000313" key="6">
    <source>
        <dbReference type="Proteomes" id="UP000288361"/>
    </source>
</evidence>
<dbReference type="GO" id="GO:0043709">
    <property type="term" value="P:cell adhesion involved in single-species biofilm formation"/>
    <property type="evidence" value="ECO:0007669"/>
    <property type="project" value="TreeGrafter"/>
</dbReference>
<dbReference type="InterPro" id="IPR000160">
    <property type="entry name" value="GGDEF_dom"/>
</dbReference>
<accession>A0A432YS57</accession>
<dbReference type="Gene3D" id="3.30.70.270">
    <property type="match status" value="1"/>
</dbReference>
<proteinExistence type="predicted"/>
<dbReference type="PANTHER" id="PTHR45138:SF9">
    <property type="entry name" value="DIGUANYLATE CYCLASE DGCM-RELATED"/>
    <property type="match status" value="1"/>
</dbReference>
<evidence type="ECO:0000259" key="4">
    <source>
        <dbReference type="PROSITE" id="PS50887"/>
    </source>
</evidence>
<gene>
    <name evidence="5" type="ORF">CWI73_07045</name>
</gene>
<feature type="compositionally biased region" description="Polar residues" evidence="3">
    <location>
        <begin position="274"/>
        <end position="284"/>
    </location>
</feature>
<dbReference type="InterPro" id="IPR050469">
    <property type="entry name" value="Diguanylate_Cyclase"/>
</dbReference>
<dbReference type="InterPro" id="IPR043128">
    <property type="entry name" value="Rev_trsase/Diguanyl_cyclase"/>
</dbReference>
<evidence type="ECO:0000256" key="1">
    <source>
        <dbReference type="ARBA" id="ARBA00012528"/>
    </source>
</evidence>
<comment type="catalytic activity">
    <reaction evidence="2">
        <text>2 GTP = 3',3'-c-di-GMP + 2 diphosphate</text>
        <dbReference type="Rhea" id="RHEA:24898"/>
        <dbReference type="ChEBI" id="CHEBI:33019"/>
        <dbReference type="ChEBI" id="CHEBI:37565"/>
        <dbReference type="ChEBI" id="CHEBI:58805"/>
        <dbReference type="EC" id="2.7.7.65"/>
    </reaction>
</comment>
<evidence type="ECO:0000313" key="5">
    <source>
        <dbReference type="EMBL" id="RUO64444.1"/>
    </source>
</evidence>
<dbReference type="GO" id="GO:0052621">
    <property type="term" value="F:diguanylate cyclase activity"/>
    <property type="evidence" value="ECO:0007669"/>
    <property type="project" value="UniProtKB-EC"/>
</dbReference>
<name>A0A432YS57_9GAMM</name>
<feature type="domain" description="GGDEF" evidence="4">
    <location>
        <begin position="162"/>
        <end position="292"/>
    </location>
</feature>
<dbReference type="PROSITE" id="PS50887">
    <property type="entry name" value="GGDEF"/>
    <property type="match status" value="1"/>
</dbReference>
<dbReference type="AlphaFoldDB" id="A0A432YS57"/>
<comment type="caution">
    <text evidence="5">The sequence shown here is derived from an EMBL/GenBank/DDBJ whole genome shotgun (WGS) entry which is preliminary data.</text>
</comment>
<feature type="region of interest" description="Disordered" evidence="3">
    <location>
        <begin position="273"/>
        <end position="292"/>
    </location>
</feature>
<protein>
    <recommendedName>
        <fullName evidence="1">diguanylate cyclase</fullName>
        <ecNumber evidence="1">2.7.7.65</ecNumber>
    </recommendedName>
</protein>
<organism evidence="5 6">
    <name type="scientific">Idiomarina piscisalsi</name>
    <dbReference type="NCBI Taxonomy" id="1096243"/>
    <lineage>
        <taxon>Bacteria</taxon>
        <taxon>Pseudomonadati</taxon>
        <taxon>Pseudomonadota</taxon>
        <taxon>Gammaproteobacteria</taxon>
        <taxon>Alteromonadales</taxon>
        <taxon>Idiomarinaceae</taxon>
        <taxon>Idiomarina</taxon>
    </lineage>
</organism>